<dbReference type="SUPFAM" id="SSF53850">
    <property type="entry name" value="Periplasmic binding protein-like II"/>
    <property type="match status" value="1"/>
</dbReference>
<dbReference type="RefSeq" id="WP_175216528.1">
    <property type="nucleotide sequence ID" value="NZ_CADIJO010000018.1"/>
</dbReference>
<evidence type="ECO:0000256" key="3">
    <source>
        <dbReference type="ARBA" id="ARBA00023125"/>
    </source>
</evidence>
<gene>
    <name evidence="6" type="primary">cmpR_6</name>
    <name evidence="6" type="ORF">LMG3458_04503</name>
</gene>
<dbReference type="FunFam" id="1.10.10.10:FF:000001">
    <property type="entry name" value="LysR family transcriptional regulator"/>
    <property type="match status" value="1"/>
</dbReference>
<dbReference type="PANTHER" id="PTHR30126:SF40">
    <property type="entry name" value="HTH-TYPE TRANSCRIPTIONAL REGULATOR GLTR"/>
    <property type="match status" value="1"/>
</dbReference>
<dbReference type="InterPro" id="IPR000847">
    <property type="entry name" value="LysR_HTH_N"/>
</dbReference>
<comment type="similarity">
    <text evidence="1">Belongs to the LysR transcriptional regulatory family.</text>
</comment>
<reference evidence="6 7" key="1">
    <citation type="submission" date="2020-04" db="EMBL/GenBank/DDBJ databases">
        <authorList>
            <person name="De Canck E."/>
        </authorList>
    </citation>
    <scope>NUCLEOTIDE SEQUENCE [LARGE SCALE GENOMIC DNA]</scope>
    <source>
        <strain evidence="6 7">LMG 3458</strain>
    </source>
</reference>
<accession>A0A6S7BSU8</accession>
<dbReference type="CDD" id="cd05466">
    <property type="entry name" value="PBP2_LTTR_substrate"/>
    <property type="match status" value="1"/>
</dbReference>
<dbReference type="InterPro" id="IPR005119">
    <property type="entry name" value="LysR_subst-bd"/>
</dbReference>
<dbReference type="Pfam" id="PF03466">
    <property type="entry name" value="LysR_substrate"/>
    <property type="match status" value="1"/>
</dbReference>
<keyword evidence="4" id="KW-0804">Transcription</keyword>
<sequence>MFQLRQLKIFIAAVETLSFTQAAKRVHLSQPSVTEQVRALEEAVGQPLFLRQNNRLQLTPAGEKLAVRARELLALADDTFREVRDNAAEPAGTIRVAAPQTLCTSILVPQLLHFAATHPDAQVAVQERNSQATAQAVLNGTADLGLVHGWPASDANLHVEVITRDMPVVVFSAEHPLGLSSGLVTPDALAALPLIVTMEGCRYREYLEALLQEAPARPRIRGVADSVPALMQMVSAGLGVSILPRMAMNPAGTMPGPSGGAMKPAEAMPRVEWRPLATRSGEGLPICLLTQPRPPARHVAAFIDMIRLAATPSDEPMPAVHVQHRAGRVAIAK</sequence>
<keyword evidence="2" id="KW-0805">Transcription regulation</keyword>
<dbReference type="GO" id="GO:0003700">
    <property type="term" value="F:DNA-binding transcription factor activity"/>
    <property type="evidence" value="ECO:0007669"/>
    <property type="project" value="InterPro"/>
</dbReference>
<dbReference type="Gene3D" id="3.40.190.10">
    <property type="entry name" value="Periplasmic binding protein-like II"/>
    <property type="match status" value="2"/>
</dbReference>
<dbReference type="PANTHER" id="PTHR30126">
    <property type="entry name" value="HTH-TYPE TRANSCRIPTIONAL REGULATOR"/>
    <property type="match status" value="1"/>
</dbReference>
<evidence type="ECO:0000313" key="6">
    <source>
        <dbReference type="EMBL" id="CAB3727206.1"/>
    </source>
</evidence>
<dbReference type="EMBL" id="CADIJO010000018">
    <property type="protein sequence ID" value="CAB3727206.1"/>
    <property type="molecule type" value="Genomic_DNA"/>
</dbReference>
<feature type="domain" description="HTH lysR-type" evidence="5">
    <location>
        <begin position="2"/>
        <end position="59"/>
    </location>
</feature>
<evidence type="ECO:0000256" key="1">
    <source>
        <dbReference type="ARBA" id="ARBA00009437"/>
    </source>
</evidence>
<proteinExistence type="inferred from homology"/>
<dbReference type="Pfam" id="PF00126">
    <property type="entry name" value="HTH_1"/>
    <property type="match status" value="1"/>
</dbReference>
<name>A0A6S7BSU8_9BURK</name>
<dbReference type="AlphaFoldDB" id="A0A6S7BSU8"/>
<dbReference type="InterPro" id="IPR036388">
    <property type="entry name" value="WH-like_DNA-bd_sf"/>
</dbReference>
<dbReference type="PROSITE" id="PS50931">
    <property type="entry name" value="HTH_LYSR"/>
    <property type="match status" value="1"/>
</dbReference>
<dbReference type="InterPro" id="IPR036390">
    <property type="entry name" value="WH_DNA-bd_sf"/>
</dbReference>
<dbReference type="PRINTS" id="PR00039">
    <property type="entry name" value="HTHLYSR"/>
</dbReference>
<dbReference type="SUPFAM" id="SSF46785">
    <property type="entry name" value="Winged helix' DNA-binding domain"/>
    <property type="match status" value="1"/>
</dbReference>
<evidence type="ECO:0000256" key="2">
    <source>
        <dbReference type="ARBA" id="ARBA00023015"/>
    </source>
</evidence>
<dbReference type="Proteomes" id="UP000494111">
    <property type="component" value="Unassembled WGS sequence"/>
</dbReference>
<keyword evidence="3" id="KW-0238">DNA-binding</keyword>
<evidence type="ECO:0000256" key="4">
    <source>
        <dbReference type="ARBA" id="ARBA00023163"/>
    </source>
</evidence>
<evidence type="ECO:0000313" key="7">
    <source>
        <dbReference type="Proteomes" id="UP000494111"/>
    </source>
</evidence>
<organism evidence="6 7">
    <name type="scientific">Achromobacter deleyi</name>
    <dbReference type="NCBI Taxonomy" id="1353891"/>
    <lineage>
        <taxon>Bacteria</taxon>
        <taxon>Pseudomonadati</taxon>
        <taxon>Pseudomonadota</taxon>
        <taxon>Betaproteobacteria</taxon>
        <taxon>Burkholderiales</taxon>
        <taxon>Alcaligenaceae</taxon>
        <taxon>Achromobacter</taxon>
    </lineage>
</organism>
<evidence type="ECO:0000259" key="5">
    <source>
        <dbReference type="PROSITE" id="PS50931"/>
    </source>
</evidence>
<protein>
    <submittedName>
        <fullName evidence="6">HTH-type transcriptional activator CmpR</fullName>
    </submittedName>
</protein>
<dbReference type="Gene3D" id="1.10.10.10">
    <property type="entry name" value="Winged helix-like DNA-binding domain superfamily/Winged helix DNA-binding domain"/>
    <property type="match status" value="1"/>
</dbReference>
<dbReference type="GO" id="GO:0000976">
    <property type="term" value="F:transcription cis-regulatory region binding"/>
    <property type="evidence" value="ECO:0007669"/>
    <property type="project" value="TreeGrafter"/>
</dbReference>